<reference evidence="1 2" key="1">
    <citation type="submission" date="2021-06" db="EMBL/GenBank/DDBJ databases">
        <authorList>
            <person name="Palmer J.M."/>
        </authorList>
    </citation>
    <scope>NUCLEOTIDE SEQUENCE [LARGE SCALE GENOMIC DNA]</scope>
    <source>
        <strain evidence="1 2">MEX-2019</strain>
        <tissue evidence="1">Muscle</tissue>
    </source>
</reference>
<protein>
    <submittedName>
        <fullName evidence="1">Uncharacterized protein</fullName>
    </submittedName>
</protein>
<accession>A0AAV9S3X9</accession>
<keyword evidence="2" id="KW-1185">Reference proteome</keyword>
<name>A0AAV9S3X9_9TELE</name>
<comment type="caution">
    <text evidence="1">The sequence shown here is derived from an EMBL/GenBank/DDBJ whole genome shotgun (WGS) entry which is preliminary data.</text>
</comment>
<organism evidence="1 2">
    <name type="scientific">Crenichthys baileyi</name>
    <name type="common">White River springfish</name>
    <dbReference type="NCBI Taxonomy" id="28760"/>
    <lineage>
        <taxon>Eukaryota</taxon>
        <taxon>Metazoa</taxon>
        <taxon>Chordata</taxon>
        <taxon>Craniata</taxon>
        <taxon>Vertebrata</taxon>
        <taxon>Euteleostomi</taxon>
        <taxon>Actinopterygii</taxon>
        <taxon>Neopterygii</taxon>
        <taxon>Teleostei</taxon>
        <taxon>Neoteleostei</taxon>
        <taxon>Acanthomorphata</taxon>
        <taxon>Ovalentaria</taxon>
        <taxon>Atherinomorphae</taxon>
        <taxon>Cyprinodontiformes</taxon>
        <taxon>Goodeidae</taxon>
        <taxon>Crenichthys</taxon>
    </lineage>
</organism>
<dbReference type="Proteomes" id="UP001311232">
    <property type="component" value="Unassembled WGS sequence"/>
</dbReference>
<dbReference type="AlphaFoldDB" id="A0AAV9S3X9"/>
<proteinExistence type="predicted"/>
<evidence type="ECO:0000313" key="2">
    <source>
        <dbReference type="Proteomes" id="UP001311232"/>
    </source>
</evidence>
<evidence type="ECO:0000313" key="1">
    <source>
        <dbReference type="EMBL" id="KAK5616026.1"/>
    </source>
</evidence>
<dbReference type="EMBL" id="JAHHUM010000910">
    <property type="protein sequence ID" value="KAK5616026.1"/>
    <property type="molecule type" value="Genomic_DNA"/>
</dbReference>
<gene>
    <name evidence="1" type="ORF">CRENBAI_018481</name>
</gene>
<sequence>MSLLLSLINETHFPQKITKMGRLGDLTALHQSLMVIVKETDKGCCIQAYWKAEWKAGVVEKGTQAPVITIVLKLQKVAHSTVWEDKLRLECGWNQLGAAIKQTCRT</sequence>